<dbReference type="Gene3D" id="3.40.50.150">
    <property type="entry name" value="Vaccinia Virus protein VP39"/>
    <property type="match status" value="1"/>
</dbReference>
<gene>
    <name evidence="1" type="ORF">COY32_01975</name>
</gene>
<evidence type="ECO:0000313" key="2">
    <source>
        <dbReference type="Proteomes" id="UP000228920"/>
    </source>
</evidence>
<evidence type="ECO:0000313" key="1">
    <source>
        <dbReference type="EMBL" id="PIZ47276.1"/>
    </source>
</evidence>
<evidence type="ECO:0008006" key="3">
    <source>
        <dbReference type="Google" id="ProtNLM"/>
    </source>
</evidence>
<dbReference type="CDD" id="cd02440">
    <property type="entry name" value="AdoMet_MTases"/>
    <property type="match status" value="1"/>
</dbReference>
<comment type="caution">
    <text evidence="1">The sequence shown here is derived from an EMBL/GenBank/DDBJ whole genome shotgun (WGS) entry which is preliminary data.</text>
</comment>
<dbReference type="InterPro" id="IPR029063">
    <property type="entry name" value="SAM-dependent_MTases_sf"/>
</dbReference>
<reference evidence="2" key="1">
    <citation type="submission" date="2017-09" db="EMBL/GenBank/DDBJ databases">
        <title>Depth-based differentiation of microbial function through sediment-hosted aquifers and enrichment of novel symbionts in the deep terrestrial subsurface.</title>
        <authorList>
            <person name="Probst A.J."/>
            <person name="Ladd B."/>
            <person name="Jarett J.K."/>
            <person name="Geller-Mcgrath D.E."/>
            <person name="Sieber C.M.K."/>
            <person name="Emerson J.B."/>
            <person name="Anantharaman K."/>
            <person name="Thomas B.C."/>
            <person name="Malmstrom R."/>
            <person name="Stieglmeier M."/>
            <person name="Klingl A."/>
            <person name="Woyke T."/>
            <person name="Ryan C.M."/>
            <person name="Banfield J.F."/>
        </authorList>
    </citation>
    <scope>NUCLEOTIDE SEQUENCE [LARGE SCALE GENOMIC DNA]</scope>
</reference>
<dbReference type="Proteomes" id="UP000228920">
    <property type="component" value="Unassembled WGS sequence"/>
</dbReference>
<name>A0A2M7TKE2_UNCKA</name>
<dbReference type="EMBL" id="PFNL01000056">
    <property type="protein sequence ID" value="PIZ47276.1"/>
    <property type="molecule type" value="Genomic_DNA"/>
</dbReference>
<organism evidence="1 2">
    <name type="scientific">candidate division WWE3 bacterium CG_4_10_14_0_2_um_filter_41_14</name>
    <dbReference type="NCBI Taxonomy" id="1975072"/>
    <lineage>
        <taxon>Bacteria</taxon>
        <taxon>Katanobacteria</taxon>
    </lineage>
</organism>
<accession>A0A2M7TKE2</accession>
<dbReference type="AlphaFoldDB" id="A0A2M7TKE2"/>
<proteinExistence type="predicted"/>
<dbReference type="SUPFAM" id="SSF53335">
    <property type="entry name" value="S-adenosyl-L-methionine-dependent methyltransferases"/>
    <property type="match status" value="1"/>
</dbReference>
<protein>
    <recommendedName>
        <fullName evidence="3">Methyltransferase domain-containing protein</fullName>
    </recommendedName>
</protein>
<sequence>MNIQPRPDFTKPNPGIVKALKLCNLPTTGTAVELGFGLGGNIRYIAEQTQGKYPCLCYETDEHWYVQSLEDGWPMQLNVKVIHGDAFDILTHPGKFAIVVAGMIMYNSKSVIYEFLPKLWHMVLPGGILHLQIATDKDDNLDTDFVQFGCERDEKYPNSFVYDSSWGEYDNAGIRGGSFWDPNEINQLCSVCHPHTLVYNEELNFLQQNAYQSMLRSLQMVTIQKTR</sequence>